<name>A0A094IZC2_9GAMM</name>
<dbReference type="STRING" id="435908.IDSA_00065"/>
<keyword evidence="1" id="KW-0175">Coiled coil</keyword>
<evidence type="ECO:0008006" key="5">
    <source>
        <dbReference type="Google" id="ProtNLM"/>
    </source>
</evidence>
<dbReference type="AlphaFoldDB" id="A0A094IZC2"/>
<feature type="coiled-coil region" evidence="1">
    <location>
        <begin position="49"/>
        <end position="116"/>
    </location>
</feature>
<proteinExistence type="predicted"/>
<protein>
    <recommendedName>
        <fullName evidence="5">MSHA biogenesis protein MshJ</fullName>
    </recommendedName>
</protein>
<evidence type="ECO:0000313" key="4">
    <source>
        <dbReference type="Proteomes" id="UP000054363"/>
    </source>
</evidence>
<dbReference type="OrthoDB" id="9151209at2"/>
<sequence>MILQQRWHQWQQKFLQLPAGRRRFWLILTAAMILYVGVWLALTPLTERYQQLSEQERAQQVQKNALQQELAAIEQRLQGDPKAPLKRQREQLTKRLEQVNEQLSNETQYISASENKALLKALLTTAAGIKVKSAQALPAEQVYQDPEDEKTGIYKHRLQLVVVGSYFDVQRYFAALEELPWSFYWQRLDYRVTSHPQAEVMLEIYTLSLERGYVAS</sequence>
<keyword evidence="2" id="KW-0812">Transmembrane</keyword>
<dbReference type="eggNOG" id="COG3167">
    <property type="taxonomic scope" value="Bacteria"/>
</dbReference>
<keyword evidence="2" id="KW-1133">Transmembrane helix</keyword>
<keyword evidence="2" id="KW-0472">Membrane</keyword>
<reference evidence="3 4" key="1">
    <citation type="submission" date="2014-06" db="EMBL/GenBank/DDBJ databases">
        <title>The draft genome sequence of Idiomarina salinarum ISL-52.</title>
        <authorList>
            <person name="Du J."/>
            <person name="Shao Z."/>
        </authorList>
    </citation>
    <scope>NUCLEOTIDE SEQUENCE [LARGE SCALE GENOMIC DNA]</scope>
    <source>
        <strain evidence="3 4">ISL-52</strain>
    </source>
</reference>
<gene>
    <name evidence="3" type="ORF">IDSA_00065</name>
</gene>
<dbReference type="RefSeq" id="WP_034773257.1">
    <property type="nucleotide sequence ID" value="NZ_JPER01000001.1"/>
</dbReference>
<dbReference type="Proteomes" id="UP000054363">
    <property type="component" value="Unassembled WGS sequence"/>
</dbReference>
<evidence type="ECO:0000256" key="1">
    <source>
        <dbReference type="SAM" id="Coils"/>
    </source>
</evidence>
<dbReference type="EMBL" id="JPER01000001">
    <property type="protein sequence ID" value="KFZ31169.1"/>
    <property type="molecule type" value="Genomic_DNA"/>
</dbReference>
<organism evidence="3 4">
    <name type="scientific">Pseudidiomarina salinarum</name>
    <dbReference type="NCBI Taxonomy" id="435908"/>
    <lineage>
        <taxon>Bacteria</taxon>
        <taxon>Pseudomonadati</taxon>
        <taxon>Pseudomonadota</taxon>
        <taxon>Gammaproteobacteria</taxon>
        <taxon>Alteromonadales</taxon>
        <taxon>Idiomarinaceae</taxon>
        <taxon>Pseudidiomarina</taxon>
    </lineage>
</organism>
<evidence type="ECO:0000313" key="3">
    <source>
        <dbReference type="EMBL" id="KFZ31169.1"/>
    </source>
</evidence>
<evidence type="ECO:0000256" key="2">
    <source>
        <dbReference type="SAM" id="Phobius"/>
    </source>
</evidence>
<keyword evidence="4" id="KW-1185">Reference proteome</keyword>
<comment type="caution">
    <text evidence="3">The sequence shown here is derived from an EMBL/GenBank/DDBJ whole genome shotgun (WGS) entry which is preliminary data.</text>
</comment>
<accession>A0A094IZC2</accession>
<feature type="transmembrane region" description="Helical" evidence="2">
    <location>
        <begin position="24"/>
        <end position="42"/>
    </location>
</feature>